<evidence type="ECO:0000259" key="3">
    <source>
        <dbReference type="PROSITE" id="PS50887"/>
    </source>
</evidence>
<dbReference type="Pfam" id="PF00990">
    <property type="entry name" value="GGDEF"/>
    <property type="match status" value="1"/>
</dbReference>
<dbReference type="HOGENOM" id="CLU_000445_11_16_11"/>
<dbReference type="PATRIC" id="fig|749414.3.peg.6816"/>
<keyword evidence="2" id="KW-1133">Transmembrane helix</keyword>
<dbReference type="KEGG" id="sbh:SBI_06621"/>
<evidence type="ECO:0000313" key="5">
    <source>
        <dbReference type="Proteomes" id="UP000000377"/>
    </source>
</evidence>
<keyword evidence="5" id="KW-1185">Reference proteome</keyword>
<feature type="domain" description="GGDEF" evidence="3">
    <location>
        <begin position="56"/>
        <end position="190"/>
    </location>
</feature>
<proteinExistence type="predicted"/>
<feature type="region of interest" description="Disordered" evidence="1">
    <location>
        <begin position="195"/>
        <end position="216"/>
    </location>
</feature>
<accession>D7BW12</accession>
<dbReference type="EMBL" id="CP002047">
    <property type="protein sequence ID" value="ADI09741.1"/>
    <property type="molecule type" value="Genomic_DNA"/>
</dbReference>
<keyword evidence="2" id="KW-0812">Transmembrane</keyword>
<dbReference type="eggNOG" id="COG2199">
    <property type="taxonomic scope" value="Bacteria"/>
</dbReference>
<dbReference type="InterPro" id="IPR043128">
    <property type="entry name" value="Rev_trsase/Diguanyl_cyclase"/>
</dbReference>
<dbReference type="Proteomes" id="UP000000377">
    <property type="component" value="Chromosome"/>
</dbReference>
<dbReference type="InterPro" id="IPR029787">
    <property type="entry name" value="Nucleotide_cyclase"/>
</dbReference>
<dbReference type="RefSeq" id="WP_014179191.1">
    <property type="nucleotide sequence ID" value="NC_016582.1"/>
</dbReference>
<organism evidence="4 5">
    <name type="scientific">Streptomyces bingchenggensis (strain BCW-1)</name>
    <dbReference type="NCBI Taxonomy" id="749414"/>
    <lineage>
        <taxon>Bacteria</taxon>
        <taxon>Bacillati</taxon>
        <taxon>Actinomycetota</taxon>
        <taxon>Actinomycetes</taxon>
        <taxon>Kitasatosporales</taxon>
        <taxon>Streptomycetaceae</taxon>
        <taxon>Streptomyces</taxon>
    </lineage>
</organism>
<evidence type="ECO:0000256" key="2">
    <source>
        <dbReference type="SAM" id="Phobius"/>
    </source>
</evidence>
<evidence type="ECO:0000256" key="1">
    <source>
        <dbReference type="SAM" id="MobiDB-lite"/>
    </source>
</evidence>
<gene>
    <name evidence="4" type="ordered locus">SBI_06621</name>
</gene>
<feature type="transmembrane region" description="Helical" evidence="2">
    <location>
        <begin position="6"/>
        <end position="24"/>
    </location>
</feature>
<dbReference type="STRING" id="749414.SBI_06621"/>
<dbReference type="PANTHER" id="PTHR44757">
    <property type="entry name" value="DIGUANYLATE CYCLASE DGCP"/>
    <property type="match status" value="1"/>
</dbReference>
<dbReference type="PROSITE" id="PS50887">
    <property type="entry name" value="GGDEF"/>
    <property type="match status" value="1"/>
</dbReference>
<dbReference type="InterPro" id="IPR000160">
    <property type="entry name" value="GGDEF_dom"/>
</dbReference>
<keyword evidence="2" id="KW-0472">Membrane</keyword>
<dbReference type="SMART" id="SM00267">
    <property type="entry name" value="GGDEF"/>
    <property type="match status" value="1"/>
</dbReference>
<dbReference type="InterPro" id="IPR052155">
    <property type="entry name" value="Biofilm_reg_signaling"/>
</dbReference>
<dbReference type="AlphaFoldDB" id="D7BW12"/>
<dbReference type="PANTHER" id="PTHR44757:SF2">
    <property type="entry name" value="BIOFILM ARCHITECTURE MAINTENANCE PROTEIN MBAA"/>
    <property type="match status" value="1"/>
</dbReference>
<dbReference type="NCBIfam" id="TIGR00254">
    <property type="entry name" value="GGDEF"/>
    <property type="match status" value="1"/>
</dbReference>
<dbReference type="SUPFAM" id="SSF55073">
    <property type="entry name" value="Nucleotide cyclase"/>
    <property type="match status" value="1"/>
</dbReference>
<dbReference type="Gene3D" id="3.30.70.270">
    <property type="match status" value="1"/>
</dbReference>
<sequence length="216" mass="23331">MSTLHTVAAAGPLAAGWAVHGLWFRRRIEAARRDPLTGLLGRDAFERRARKLLAGGSCAVLIVDLDGFKTLNDSAWHAAGDAALRAVGSRLICWKRVAGGVVARLGGDEFAAAIYVRSLAELRWELGRLHTALCEPVRFEGRPVFVGASIGAYWHPRRTPVDLSTAMRRADEVMYAVKQTGGGWSIACNPTPAYRTVNGRRDGRPGTDDAPEGSAR</sequence>
<evidence type="ECO:0000313" key="4">
    <source>
        <dbReference type="EMBL" id="ADI09741.1"/>
    </source>
</evidence>
<protein>
    <submittedName>
        <fullName evidence="4">Diguanylate cyclase with PAS/PAC sensor</fullName>
    </submittedName>
</protein>
<dbReference type="CDD" id="cd01949">
    <property type="entry name" value="GGDEF"/>
    <property type="match status" value="1"/>
</dbReference>
<name>D7BW12_STRBB</name>
<reference evidence="4 5" key="1">
    <citation type="journal article" date="2010" name="J. Bacteriol.">
        <title>Genome sequence of the milbemycin-producing bacterium Streptomyces bingchenggensis.</title>
        <authorList>
            <person name="Wang X.J."/>
            <person name="Yan Y.J."/>
            <person name="Zhang B."/>
            <person name="An J."/>
            <person name="Wang J.J."/>
            <person name="Tian J."/>
            <person name="Jiang L."/>
            <person name="Chen Y.H."/>
            <person name="Huang S.X."/>
            <person name="Yin M."/>
            <person name="Zhang J."/>
            <person name="Gao A.L."/>
            <person name="Liu C.X."/>
            <person name="Zhu Z.X."/>
            <person name="Xiang W.S."/>
        </authorList>
    </citation>
    <scope>NUCLEOTIDE SEQUENCE [LARGE SCALE GENOMIC DNA]</scope>
    <source>
        <strain evidence="4 5">BCW-1</strain>
    </source>
</reference>